<feature type="binding site" evidence="8">
    <location>
        <position position="98"/>
    </location>
    <ligand>
        <name>[4Fe-4S] cluster</name>
        <dbReference type="ChEBI" id="CHEBI:49883"/>
        <note>4Fe-4S-S-AdoMet</note>
    </ligand>
</feature>
<evidence type="ECO:0000256" key="4">
    <source>
        <dbReference type="ARBA" id="ARBA00022723"/>
    </source>
</evidence>
<dbReference type="CDD" id="cd01335">
    <property type="entry name" value="Radical_SAM"/>
    <property type="match status" value="1"/>
</dbReference>
<keyword evidence="11" id="KW-1185">Reference proteome</keyword>
<evidence type="ECO:0000256" key="3">
    <source>
        <dbReference type="ARBA" id="ARBA00022691"/>
    </source>
</evidence>
<evidence type="ECO:0000256" key="2">
    <source>
        <dbReference type="ARBA" id="ARBA00022485"/>
    </source>
</evidence>
<sequence>MKPRYLTRVDQIDALNVEEKTRLKKVEDTFAFRSNEYYLSLIDWDDPVDPIRRIAVPDPMELDDRGVLDPSQEKNYTVARGLQHKYRETALLLVSDVCGSFCRFCFRKRLFIERGAEVTRDVTEELAYIRDHPEVTNVLLTGGDPLIMSTSKLEPIVRAVRAIEHVKIIRIGSKMPAFNPFRITEDPALLEMIRRYSTPEKRIYIMAQFNHPRELTTQAVEALSLLMEAGAVVVNQTPLLRGVNDDPEVLAKLFKKLSFIGVPPYYVFQCRPTRGNGMFQVPIEETYEIFEEAKAQVSGLAKRAKLVMSHMSGKIEIAGLTDECVYFKYHQAADPANIGRFMAFKRNPAALWFDDYTEPVKERVDLPGLTCPI</sequence>
<feature type="binding site" evidence="8">
    <location>
        <position position="105"/>
    </location>
    <ligand>
        <name>[4Fe-4S] cluster</name>
        <dbReference type="ChEBI" id="CHEBI:49883"/>
        <note>4Fe-4S-S-AdoMet</note>
    </ligand>
</feature>
<keyword evidence="6" id="KW-0408">Iron</keyword>
<dbReference type="Pfam" id="PF04055">
    <property type="entry name" value="Radical_SAM"/>
    <property type="match status" value="1"/>
</dbReference>
<feature type="binding site" evidence="8">
    <location>
        <position position="102"/>
    </location>
    <ligand>
        <name>[4Fe-4S] cluster</name>
        <dbReference type="ChEBI" id="CHEBI:49883"/>
        <note>4Fe-4S-S-AdoMet</note>
    </ligand>
</feature>
<dbReference type="PANTHER" id="PTHR30538">
    <property type="entry name" value="LYSINE 2,3-AMINOMUTASE-RELATED"/>
    <property type="match status" value="1"/>
</dbReference>
<name>A0A8G1A2A2_9EURY</name>
<keyword evidence="5" id="KW-0663">Pyridoxal phosphate</keyword>
<evidence type="ECO:0000256" key="5">
    <source>
        <dbReference type="ARBA" id="ARBA00022898"/>
    </source>
</evidence>
<dbReference type="KEGG" id="mfk:E2N92_09905"/>
<feature type="domain" description="Radical SAM core" evidence="9">
    <location>
        <begin position="84"/>
        <end position="303"/>
    </location>
</feature>
<evidence type="ECO:0000259" key="9">
    <source>
        <dbReference type="PROSITE" id="PS51918"/>
    </source>
</evidence>
<dbReference type="OrthoDB" id="21308at2157"/>
<dbReference type="PROSITE" id="PS51918">
    <property type="entry name" value="RADICAL_SAM"/>
    <property type="match status" value="1"/>
</dbReference>
<evidence type="ECO:0000256" key="6">
    <source>
        <dbReference type="ARBA" id="ARBA00023004"/>
    </source>
</evidence>
<dbReference type="NCBIfam" id="TIGR00238">
    <property type="entry name" value="KamA family radical SAM protein"/>
    <property type="match status" value="1"/>
</dbReference>
<reference evidence="10" key="1">
    <citation type="journal article" date="2005" name="Int. J. Syst. Evol. Microbiol.">
        <title>Methanofollis formosanus sp. nov., isolated from a fish pond.</title>
        <authorList>
            <person name="Wu S.Y."/>
            <person name="Chen S.C."/>
            <person name="Lai M.C."/>
        </authorList>
    </citation>
    <scope>NUCLEOTIDE SEQUENCE</scope>
    <source>
        <strain evidence="10">ML15</strain>
    </source>
</reference>
<evidence type="ECO:0000256" key="1">
    <source>
        <dbReference type="ARBA" id="ARBA00001933"/>
    </source>
</evidence>
<evidence type="ECO:0000256" key="7">
    <source>
        <dbReference type="ARBA" id="ARBA00023014"/>
    </source>
</evidence>
<keyword evidence="7 8" id="KW-0411">Iron-sulfur</keyword>
<dbReference type="InterPro" id="IPR013785">
    <property type="entry name" value="Aldolase_TIM"/>
</dbReference>
<dbReference type="Proteomes" id="UP000826709">
    <property type="component" value="Chromosome"/>
</dbReference>
<evidence type="ECO:0000313" key="11">
    <source>
        <dbReference type="Proteomes" id="UP000826709"/>
    </source>
</evidence>
<dbReference type="InterPro" id="IPR007197">
    <property type="entry name" value="rSAM"/>
</dbReference>
<evidence type="ECO:0000256" key="8">
    <source>
        <dbReference type="PIRSR" id="PIRSR004911-1"/>
    </source>
</evidence>
<dbReference type="GO" id="GO:0046872">
    <property type="term" value="F:metal ion binding"/>
    <property type="evidence" value="ECO:0007669"/>
    <property type="project" value="UniProtKB-KW"/>
</dbReference>
<keyword evidence="2 8" id="KW-0004">4Fe-4S</keyword>
<proteinExistence type="predicted"/>
<evidence type="ECO:0000313" key="10">
    <source>
        <dbReference type="EMBL" id="QYZ79716.1"/>
    </source>
</evidence>
<reference evidence="10" key="2">
    <citation type="submission" date="2019-03" db="EMBL/GenBank/DDBJ databases">
        <authorList>
            <person name="Chen S.-C."/>
            <person name="Wu S.-Y."/>
            <person name="Lai M.-C."/>
        </authorList>
    </citation>
    <scope>NUCLEOTIDE SEQUENCE</scope>
    <source>
        <strain evidence="10">ML15</strain>
    </source>
</reference>
<dbReference type="GO" id="GO:0003824">
    <property type="term" value="F:catalytic activity"/>
    <property type="evidence" value="ECO:0007669"/>
    <property type="project" value="InterPro"/>
</dbReference>
<comment type="cofactor">
    <cofactor evidence="1">
        <name>pyridoxal 5'-phosphate</name>
        <dbReference type="ChEBI" id="CHEBI:597326"/>
    </cofactor>
</comment>
<dbReference type="GO" id="GO:0051539">
    <property type="term" value="F:4 iron, 4 sulfur cluster binding"/>
    <property type="evidence" value="ECO:0007669"/>
    <property type="project" value="UniProtKB-KW"/>
</dbReference>
<dbReference type="InterPro" id="IPR058240">
    <property type="entry name" value="rSAM_sf"/>
</dbReference>
<gene>
    <name evidence="10" type="ORF">E2N92_09905</name>
</gene>
<dbReference type="RefSeq" id="WP_220681025.1">
    <property type="nucleotide sequence ID" value="NZ_CP037968.1"/>
</dbReference>
<keyword evidence="3" id="KW-0949">S-adenosyl-L-methionine</keyword>
<dbReference type="PANTHER" id="PTHR30538:SF0">
    <property type="entry name" value="L-LYSINE 2,3-AMINOMUTASE AQ_1632-RELATED"/>
    <property type="match status" value="1"/>
</dbReference>
<organism evidence="10 11">
    <name type="scientific">Methanofollis formosanus</name>
    <dbReference type="NCBI Taxonomy" id="299308"/>
    <lineage>
        <taxon>Archaea</taxon>
        <taxon>Methanobacteriati</taxon>
        <taxon>Methanobacteriota</taxon>
        <taxon>Stenosarchaea group</taxon>
        <taxon>Methanomicrobia</taxon>
        <taxon>Methanomicrobiales</taxon>
        <taxon>Methanomicrobiaceae</taxon>
        <taxon>Methanofollis</taxon>
    </lineage>
</organism>
<dbReference type="AlphaFoldDB" id="A0A8G1A2A2"/>
<dbReference type="SUPFAM" id="SSF102114">
    <property type="entry name" value="Radical SAM enzymes"/>
    <property type="match status" value="1"/>
</dbReference>
<dbReference type="EMBL" id="CP037968">
    <property type="protein sequence ID" value="QYZ79716.1"/>
    <property type="molecule type" value="Genomic_DNA"/>
</dbReference>
<dbReference type="InterPro" id="IPR003739">
    <property type="entry name" value="Lys_aminomutase/Glu_NH3_mut"/>
</dbReference>
<dbReference type="SFLD" id="SFLDG01070">
    <property type="entry name" value="PLP-dependent"/>
    <property type="match status" value="1"/>
</dbReference>
<accession>A0A8G1A2A2</accession>
<dbReference type="SFLD" id="SFLDS00029">
    <property type="entry name" value="Radical_SAM"/>
    <property type="match status" value="1"/>
</dbReference>
<dbReference type="PIRSF" id="PIRSF004911">
    <property type="entry name" value="DUF160"/>
    <property type="match status" value="1"/>
</dbReference>
<dbReference type="Gene3D" id="3.20.20.70">
    <property type="entry name" value="Aldolase class I"/>
    <property type="match status" value="1"/>
</dbReference>
<protein>
    <submittedName>
        <fullName evidence="10">KamA family radical SAM protein</fullName>
    </submittedName>
</protein>
<keyword evidence="4 8" id="KW-0479">Metal-binding</keyword>